<dbReference type="SUPFAM" id="SSF53474">
    <property type="entry name" value="alpha/beta-Hydrolases"/>
    <property type="match status" value="1"/>
</dbReference>
<proteinExistence type="inferred from homology"/>
<dbReference type="EMBL" id="VTOU01000001">
    <property type="protein sequence ID" value="TZG29070.1"/>
    <property type="molecule type" value="Genomic_DNA"/>
</dbReference>
<dbReference type="AlphaFoldDB" id="A0A5D9CDH4"/>
<dbReference type="InterPro" id="IPR029058">
    <property type="entry name" value="AB_hydrolase_fold"/>
</dbReference>
<dbReference type="PANTHER" id="PTHR21661">
    <property type="entry name" value="EPOXIDE HYDROLASE 1-RELATED"/>
    <property type="match status" value="1"/>
</dbReference>
<dbReference type="Pfam" id="PF06441">
    <property type="entry name" value="EHN"/>
    <property type="match status" value="1"/>
</dbReference>
<feature type="domain" description="Epoxide hydrolase N-terminal" evidence="5">
    <location>
        <begin position="5"/>
        <end position="109"/>
    </location>
</feature>
<dbReference type="PRINTS" id="PR00412">
    <property type="entry name" value="EPOXHYDRLASE"/>
</dbReference>
<dbReference type="PANTHER" id="PTHR21661:SF35">
    <property type="entry name" value="EPOXIDE HYDROLASE"/>
    <property type="match status" value="1"/>
</dbReference>
<name>A0A5D9CDH4_9SPHN</name>
<organism evidence="6 7">
    <name type="scientific">Sphingomonas montanisoli</name>
    <dbReference type="NCBI Taxonomy" id="2606412"/>
    <lineage>
        <taxon>Bacteria</taxon>
        <taxon>Pseudomonadati</taxon>
        <taxon>Pseudomonadota</taxon>
        <taxon>Alphaproteobacteria</taxon>
        <taxon>Sphingomonadales</taxon>
        <taxon>Sphingomonadaceae</taxon>
        <taxon>Sphingomonas</taxon>
    </lineage>
</organism>
<reference evidence="6 7" key="1">
    <citation type="submission" date="2019-08" db="EMBL/GenBank/DDBJ databases">
        <authorList>
            <person name="Wang G."/>
            <person name="Xu Z."/>
        </authorList>
    </citation>
    <scope>NUCLEOTIDE SEQUENCE [LARGE SCALE GENOMIC DNA]</scope>
    <source>
        <strain evidence="6 7">ZX</strain>
    </source>
</reference>
<evidence type="ECO:0000256" key="1">
    <source>
        <dbReference type="ARBA" id="ARBA00010088"/>
    </source>
</evidence>
<dbReference type="Gene3D" id="3.40.50.1820">
    <property type="entry name" value="alpha/beta hydrolase"/>
    <property type="match status" value="1"/>
</dbReference>
<evidence type="ECO:0000259" key="5">
    <source>
        <dbReference type="Pfam" id="PF06441"/>
    </source>
</evidence>
<accession>A0A5D9CDH4</accession>
<comment type="similarity">
    <text evidence="1">Belongs to the peptidase S33 family.</text>
</comment>
<dbReference type="GO" id="GO:0097176">
    <property type="term" value="P:epoxide metabolic process"/>
    <property type="evidence" value="ECO:0007669"/>
    <property type="project" value="TreeGrafter"/>
</dbReference>
<evidence type="ECO:0000313" key="6">
    <source>
        <dbReference type="EMBL" id="TZG29070.1"/>
    </source>
</evidence>
<evidence type="ECO:0000256" key="3">
    <source>
        <dbReference type="ARBA" id="ARBA00022801"/>
    </source>
</evidence>
<evidence type="ECO:0000313" key="7">
    <source>
        <dbReference type="Proteomes" id="UP000322077"/>
    </source>
</evidence>
<comment type="caution">
    <text evidence="6">The sequence shown here is derived from an EMBL/GenBank/DDBJ whole genome shotgun (WGS) entry which is preliminary data.</text>
</comment>
<feature type="active site" description="Nucleophile" evidence="4">
    <location>
        <position position="171"/>
    </location>
</feature>
<dbReference type="InterPro" id="IPR016292">
    <property type="entry name" value="Epoxide_hydrolase"/>
</dbReference>
<gene>
    <name evidence="6" type="ORF">FYJ91_02730</name>
</gene>
<feature type="active site" description="Proton donor" evidence="4">
    <location>
        <position position="300"/>
    </location>
</feature>
<dbReference type="RefSeq" id="WP_149520733.1">
    <property type="nucleotide sequence ID" value="NZ_VTOU01000001.1"/>
</dbReference>
<keyword evidence="2" id="KW-0058">Aromatic hydrocarbons catabolism</keyword>
<evidence type="ECO:0000256" key="2">
    <source>
        <dbReference type="ARBA" id="ARBA00022797"/>
    </source>
</evidence>
<protein>
    <submittedName>
        <fullName evidence="6">Epoxide hydrolase</fullName>
    </submittedName>
</protein>
<sequence>MSAPAPFRFAAEAAMVEDLKARLRNARAAPVAADPDAGMGIAPADLARLKAGFEAFDWTAFEGRANRHPALTLPIRGQTMHFVRVTTGAEAERLPLLLLHGWPGSYLEFGDAIDLLITSGKPLDIVCPSLPGYGFSTRDLESDLPPRGIGDVMVELMAALGHVRFVVQGGDWGSVIASEMGRFHADRLIGVHVNMVPMMVMPGDPIRETATETEKQWIARSDRMRMDGSGYQAIQGTRPQTLAVGLADSPLGLLAWIGEKFIAWSGRDEAGKPLARDQHILDGVALYWATNCIGSSVRLYRDMFRNPSSQAPIEPPCGIAVYPYEVMKTPRQLIEPRYNIVHWSEPPMGGHFAAMEVPDLFVADLLAFLEVLP</sequence>
<dbReference type="GO" id="GO:0004301">
    <property type="term" value="F:epoxide hydrolase activity"/>
    <property type="evidence" value="ECO:0007669"/>
    <property type="project" value="TreeGrafter"/>
</dbReference>
<keyword evidence="7" id="KW-1185">Reference proteome</keyword>
<dbReference type="InterPro" id="IPR010497">
    <property type="entry name" value="Epoxide_hydro_N"/>
</dbReference>
<dbReference type="Proteomes" id="UP000322077">
    <property type="component" value="Unassembled WGS sequence"/>
</dbReference>
<keyword evidence="3 6" id="KW-0378">Hydrolase</keyword>
<evidence type="ECO:0000256" key="4">
    <source>
        <dbReference type="PIRSR" id="PIRSR001112-1"/>
    </source>
</evidence>
<feature type="active site" description="Proton acceptor" evidence="4">
    <location>
        <position position="351"/>
    </location>
</feature>
<dbReference type="InterPro" id="IPR000639">
    <property type="entry name" value="Epox_hydrolase-like"/>
</dbReference>
<dbReference type="PIRSF" id="PIRSF001112">
    <property type="entry name" value="Epoxide_hydrolase"/>
    <property type="match status" value="1"/>
</dbReference>